<evidence type="ECO:0000256" key="1">
    <source>
        <dbReference type="SAM" id="MobiDB-lite"/>
    </source>
</evidence>
<accession>A0A7T7I8R3</accession>
<feature type="signal peptide" evidence="2">
    <location>
        <begin position="1"/>
        <end position="19"/>
    </location>
</feature>
<evidence type="ECO:0008006" key="5">
    <source>
        <dbReference type="Google" id="ProtNLM"/>
    </source>
</evidence>
<organism evidence="3 4">
    <name type="scientific">Streptomyces liliifuscus</name>
    <dbReference type="NCBI Taxonomy" id="2797636"/>
    <lineage>
        <taxon>Bacteria</taxon>
        <taxon>Bacillati</taxon>
        <taxon>Actinomycetota</taxon>
        <taxon>Actinomycetes</taxon>
        <taxon>Kitasatosporales</taxon>
        <taxon>Streptomycetaceae</taxon>
        <taxon>Streptomyces</taxon>
    </lineage>
</organism>
<sequence>MRRPLPRATYSVVLMSALAAGLISGCSTSGTPSDSEPSGSAEAQVRAPASAESLGFTPRRLDLPVYDYQLSPAQYAKVAEAKQILVAACMKRYGFSWSAPAPTVPRQDRRYGVIDLRAAQRYGYHLLPTDSSATAAPGTAARSKEESAALTAGQLLDGDTGESRLAAGYDAPVKQVRGKAVPPGGCAQEAERKLLGRDDLRSEAGVVSRINTESFGSSMSTPAVKAVFAKWSSCMRKAGYDFADPLKSIGSADLNVPAAPEAETELATADVKCKESVDLVAVWSRAETSIQRTMIKKKASATAAQRADNTTRLRNAAEVVKKSG</sequence>
<dbReference type="AlphaFoldDB" id="A0A7T7I8R3"/>
<protein>
    <recommendedName>
        <fullName evidence="5">Lipoprotein</fullName>
    </recommendedName>
</protein>
<keyword evidence="2" id="KW-0732">Signal</keyword>
<dbReference type="RefSeq" id="WP_200397790.1">
    <property type="nucleotide sequence ID" value="NZ_CP066831.1"/>
</dbReference>
<dbReference type="KEGG" id="slf:JEQ17_28240"/>
<feature type="chain" id="PRO_5038590331" description="Lipoprotein" evidence="2">
    <location>
        <begin position="20"/>
        <end position="324"/>
    </location>
</feature>
<dbReference type="Proteomes" id="UP000595636">
    <property type="component" value="Chromosome"/>
</dbReference>
<dbReference type="EMBL" id="CP066831">
    <property type="protein sequence ID" value="QQM42928.1"/>
    <property type="molecule type" value="Genomic_DNA"/>
</dbReference>
<evidence type="ECO:0000313" key="3">
    <source>
        <dbReference type="EMBL" id="QQM42928.1"/>
    </source>
</evidence>
<dbReference type="PROSITE" id="PS51257">
    <property type="entry name" value="PROKAR_LIPOPROTEIN"/>
    <property type="match status" value="1"/>
</dbReference>
<evidence type="ECO:0000313" key="4">
    <source>
        <dbReference type="Proteomes" id="UP000595636"/>
    </source>
</evidence>
<proteinExistence type="predicted"/>
<feature type="region of interest" description="Disordered" evidence="1">
    <location>
        <begin position="300"/>
        <end position="324"/>
    </location>
</feature>
<reference evidence="3 4" key="1">
    <citation type="submission" date="2020-12" db="EMBL/GenBank/DDBJ databases">
        <title>A novel species.</title>
        <authorList>
            <person name="Li K."/>
        </authorList>
    </citation>
    <scope>NUCLEOTIDE SEQUENCE [LARGE SCALE GENOMIC DNA]</scope>
    <source>
        <strain evidence="3 4">ZYC-3</strain>
    </source>
</reference>
<name>A0A7T7I8R3_9ACTN</name>
<feature type="region of interest" description="Disordered" evidence="1">
    <location>
        <begin position="28"/>
        <end position="51"/>
    </location>
</feature>
<evidence type="ECO:0000256" key="2">
    <source>
        <dbReference type="SAM" id="SignalP"/>
    </source>
</evidence>
<keyword evidence="4" id="KW-1185">Reference proteome</keyword>
<feature type="compositionally biased region" description="Polar residues" evidence="1">
    <location>
        <begin position="28"/>
        <end position="38"/>
    </location>
</feature>
<gene>
    <name evidence="3" type="ORF">JEQ17_28240</name>
</gene>